<evidence type="ECO:0000313" key="6">
    <source>
        <dbReference type="EMBL" id="KAK2989697.1"/>
    </source>
</evidence>
<proteinExistence type="inferred from homology"/>
<dbReference type="AlphaFoldDB" id="A0AA88RP92"/>
<dbReference type="EMBL" id="JAVXUO010000712">
    <property type="protein sequence ID" value="KAK2989697.1"/>
    <property type="molecule type" value="Genomic_DNA"/>
</dbReference>
<dbReference type="Pfam" id="PF00150">
    <property type="entry name" value="Cellulase"/>
    <property type="match status" value="1"/>
</dbReference>
<keyword evidence="7" id="KW-1185">Reference proteome</keyword>
<organism evidence="6 7">
    <name type="scientific">Escallonia rubra</name>
    <dbReference type="NCBI Taxonomy" id="112253"/>
    <lineage>
        <taxon>Eukaryota</taxon>
        <taxon>Viridiplantae</taxon>
        <taxon>Streptophyta</taxon>
        <taxon>Embryophyta</taxon>
        <taxon>Tracheophyta</taxon>
        <taxon>Spermatophyta</taxon>
        <taxon>Magnoliopsida</taxon>
        <taxon>eudicotyledons</taxon>
        <taxon>Gunneridae</taxon>
        <taxon>Pentapetalae</taxon>
        <taxon>asterids</taxon>
        <taxon>campanulids</taxon>
        <taxon>Escalloniales</taxon>
        <taxon>Escalloniaceae</taxon>
        <taxon>Escallonia</taxon>
    </lineage>
</organism>
<dbReference type="Proteomes" id="UP001187471">
    <property type="component" value="Unassembled WGS sequence"/>
</dbReference>
<name>A0AA88RP92_9ASTE</name>
<comment type="similarity">
    <text evidence="1 4">Belongs to the glycosyl hydrolase 5 (cellulase A) family.</text>
</comment>
<evidence type="ECO:0000256" key="4">
    <source>
        <dbReference type="RuleBase" id="RU361153"/>
    </source>
</evidence>
<dbReference type="PANTHER" id="PTHR31263:SF68">
    <property type="entry name" value="GLYCOSIDE HYDROLASE FAMILY 5 DOMAIN-CONTAINING PROTEIN"/>
    <property type="match status" value="1"/>
</dbReference>
<gene>
    <name evidence="6" type="ORF">RJ640_012918</name>
</gene>
<keyword evidence="3 4" id="KW-0326">Glycosidase</keyword>
<dbReference type="InterPro" id="IPR001547">
    <property type="entry name" value="Glyco_hydro_5"/>
</dbReference>
<sequence length="569" mass="64289">MKGECTPALRFSLRYYFVPIFNMSHLKNKLLDIALVFLVYFATHSHSEVLSTRSRWIVDAKSGQRVKLACVNWPGHLHAMIPEGLQKKPAKDIAASVASMGFNCVRLTWATYMFTKDSSVNLTAAQSLDRWNLTAAKAGVAANNPQLLDLDVVDVQKAVIDELGAQNVMVVLDNHVSLPKWCCDNDDGNGFFGDKYFDPKEWVQGLTMVAKRYKGNPTVVAMSLRNELRGPRQNENNWYQYIQEGAAAVHGENPDLLVIVSGLIFDTNLSFLRNRPLASNFNKKLVYEAHWYPFNDPPAKWLYQTNEFCANTTSWFTSQSGFLLSGKNPVPLFLSEFGKDQSDAKEDQNRYFSCLLAYLAETDIDWSLWTLQGSYMLREGQIDEEETFGMLDFSWDHLRNPTVRKMLQFTQRRIKTSNLVSCNNADPRSKHPTSYVMYHPQSGRCVEAGNENFTATSSQNCSRWRYSKNGNRIKLLGTSGCLTAVGDGLPVVVSNHCSSQKSKWRIVSSSKLHVAAKDDQGRDLCLELNSSNPTLVTKKCLCLGDDLKDVPSCEENPQRQWFKFVPTRA</sequence>
<dbReference type="PANTHER" id="PTHR31263">
    <property type="entry name" value="CELLULASE FAMILY PROTEIN (AFU_ORTHOLOGUE AFUA_5G14560)"/>
    <property type="match status" value="1"/>
</dbReference>
<evidence type="ECO:0000259" key="5">
    <source>
        <dbReference type="Pfam" id="PF00150"/>
    </source>
</evidence>
<protein>
    <recommendedName>
        <fullName evidence="5">Glycoside hydrolase family 5 domain-containing protein</fullName>
    </recommendedName>
</protein>
<evidence type="ECO:0000313" key="7">
    <source>
        <dbReference type="Proteomes" id="UP001187471"/>
    </source>
</evidence>
<dbReference type="GO" id="GO:0000272">
    <property type="term" value="P:polysaccharide catabolic process"/>
    <property type="evidence" value="ECO:0007669"/>
    <property type="project" value="InterPro"/>
</dbReference>
<dbReference type="SUPFAM" id="SSF51445">
    <property type="entry name" value="(Trans)glycosidases"/>
    <property type="match status" value="1"/>
</dbReference>
<reference evidence="6" key="1">
    <citation type="submission" date="2022-12" db="EMBL/GenBank/DDBJ databases">
        <title>Draft genome assemblies for two species of Escallonia (Escalloniales).</title>
        <authorList>
            <person name="Chanderbali A."/>
            <person name="Dervinis C."/>
            <person name="Anghel I."/>
            <person name="Soltis D."/>
            <person name="Soltis P."/>
            <person name="Zapata F."/>
        </authorList>
    </citation>
    <scope>NUCLEOTIDE SEQUENCE</scope>
    <source>
        <strain evidence="6">UCBG92.1500</strain>
        <tissue evidence="6">Leaf</tissue>
    </source>
</reference>
<keyword evidence="2 4" id="KW-0378">Hydrolase</keyword>
<dbReference type="InterPro" id="IPR035992">
    <property type="entry name" value="Ricin_B-like_lectins"/>
</dbReference>
<comment type="caution">
    <text evidence="6">The sequence shown here is derived from an EMBL/GenBank/DDBJ whole genome shotgun (WGS) entry which is preliminary data.</text>
</comment>
<dbReference type="InterPro" id="IPR017853">
    <property type="entry name" value="GH"/>
</dbReference>
<evidence type="ECO:0000256" key="1">
    <source>
        <dbReference type="ARBA" id="ARBA00005641"/>
    </source>
</evidence>
<evidence type="ECO:0000256" key="3">
    <source>
        <dbReference type="ARBA" id="ARBA00023295"/>
    </source>
</evidence>
<evidence type="ECO:0000256" key="2">
    <source>
        <dbReference type="ARBA" id="ARBA00022801"/>
    </source>
</evidence>
<dbReference type="SUPFAM" id="SSF50370">
    <property type="entry name" value="Ricin B-like lectins"/>
    <property type="match status" value="1"/>
</dbReference>
<dbReference type="Gene3D" id="3.20.20.80">
    <property type="entry name" value="Glycosidases"/>
    <property type="match status" value="1"/>
</dbReference>
<feature type="domain" description="Glycoside hydrolase family 5" evidence="5">
    <location>
        <begin position="86"/>
        <end position="372"/>
    </location>
</feature>
<accession>A0AA88RP92</accession>
<dbReference type="GO" id="GO:0004553">
    <property type="term" value="F:hydrolase activity, hydrolyzing O-glycosyl compounds"/>
    <property type="evidence" value="ECO:0007669"/>
    <property type="project" value="InterPro"/>
</dbReference>